<keyword evidence="14" id="KW-1185">Reference proteome</keyword>
<dbReference type="PRINTS" id="PR00861">
    <property type="entry name" value="ALYTICPTASE"/>
</dbReference>
<dbReference type="Gene3D" id="3.30.300.50">
    <property type="match status" value="1"/>
</dbReference>
<evidence type="ECO:0000256" key="8">
    <source>
        <dbReference type="PIRSR" id="PIRSR001134-1"/>
    </source>
</evidence>
<dbReference type="PROSITE" id="PS00135">
    <property type="entry name" value="TRYPSIN_SER"/>
    <property type="match status" value="1"/>
</dbReference>
<evidence type="ECO:0000256" key="5">
    <source>
        <dbReference type="ARBA" id="ARBA00022825"/>
    </source>
</evidence>
<keyword evidence="4" id="KW-0378">Hydrolase</keyword>
<dbReference type="InterPro" id="IPR033116">
    <property type="entry name" value="TRYPSIN_SER"/>
</dbReference>
<keyword evidence="5" id="KW-0720">Serine protease</keyword>
<organism evidence="13 14">
    <name type="scientific">Streptomyces palmae</name>
    <dbReference type="NCBI Taxonomy" id="1701085"/>
    <lineage>
        <taxon>Bacteria</taxon>
        <taxon>Bacillati</taxon>
        <taxon>Actinomycetota</taxon>
        <taxon>Actinomycetes</taxon>
        <taxon>Kitasatosporales</taxon>
        <taxon>Streptomycetaceae</taxon>
        <taxon>Streptomyces</taxon>
    </lineage>
</organism>
<dbReference type="Gene3D" id="2.40.10.10">
    <property type="entry name" value="Trypsin-like serine proteases"/>
    <property type="match status" value="2"/>
</dbReference>
<evidence type="ECO:0000259" key="12">
    <source>
        <dbReference type="Pfam" id="PF02983"/>
    </source>
</evidence>
<sequence>MKRTTARRRRTVITGAAVAAVTITTLGLRPPADPEPDTLSADAAEQLAEGINSELGSDAAGAYYDVERRTLVVNVVNEEAGDKVRAAGAEPKVVRHSLGSLEEARQTLRDKAAIPGTSWVMNPKLNKVVVTADSTVTGAELDRLEKVVSSLGDRAEVRHSKASLRLLLAGGDGLWGGGVRCSLGFNVTKDGEPYFLTAGHCTNAVDSWSDSLNGAQIAASAGGSFPGDDYGIAAYTTNVDHPSAVDTYPGAQEITQADDPIVGQQVQRSGSTSHVRGGEVTGLDATVNYQEGTVEGLIQTTVCAEPGDSGGPLYAGTTGLGLASGGSGDCASGGESFYQPVTEALQATGSTID</sequence>
<dbReference type="SUPFAM" id="SSF50494">
    <property type="entry name" value="Trypsin-like serine proteases"/>
    <property type="match status" value="1"/>
</dbReference>
<gene>
    <name evidence="13" type="ORF">E4099_21055</name>
</gene>
<feature type="disulfide bond" evidence="9">
    <location>
        <begin position="181"/>
        <end position="201"/>
    </location>
</feature>
<evidence type="ECO:0000256" key="7">
    <source>
        <dbReference type="ARBA" id="ARBA00023157"/>
    </source>
</evidence>
<comment type="similarity">
    <text evidence="1">Belongs to the peptidase S1 family.</text>
</comment>
<keyword evidence="7 9" id="KW-1015">Disulfide bond</keyword>
<name>A0A4Z0GW57_9ACTN</name>
<keyword evidence="3 10" id="KW-0732">Signal</keyword>
<dbReference type="InterPro" id="IPR001316">
    <property type="entry name" value="Pept_S1A_streptogrisin"/>
</dbReference>
<dbReference type="InterPro" id="IPR001254">
    <property type="entry name" value="Trypsin_dom"/>
</dbReference>
<dbReference type="EMBL" id="SRID01000220">
    <property type="protein sequence ID" value="TGB01536.1"/>
    <property type="molecule type" value="Genomic_DNA"/>
</dbReference>
<accession>A0A4Z0GW57</accession>
<keyword evidence="2" id="KW-0645">Protease</keyword>
<dbReference type="GO" id="GO:0004252">
    <property type="term" value="F:serine-type endopeptidase activity"/>
    <property type="evidence" value="ECO:0007669"/>
    <property type="project" value="InterPro"/>
</dbReference>
<evidence type="ECO:0000256" key="10">
    <source>
        <dbReference type="SAM" id="SignalP"/>
    </source>
</evidence>
<feature type="disulfide bond" evidence="9">
    <location>
        <begin position="303"/>
        <end position="330"/>
    </location>
</feature>
<feature type="active site" description="Charge relay system" evidence="8">
    <location>
        <position position="200"/>
    </location>
</feature>
<dbReference type="Pfam" id="PF00089">
    <property type="entry name" value="Trypsin"/>
    <property type="match status" value="1"/>
</dbReference>
<dbReference type="InterPro" id="IPR004236">
    <property type="entry name" value="Pept_S1_alpha_lytic"/>
</dbReference>
<evidence type="ECO:0000313" key="13">
    <source>
        <dbReference type="EMBL" id="TGB01536.1"/>
    </source>
</evidence>
<evidence type="ECO:0000259" key="11">
    <source>
        <dbReference type="Pfam" id="PF00089"/>
    </source>
</evidence>
<dbReference type="AlphaFoldDB" id="A0A4Z0GW57"/>
<feature type="chain" id="PRO_5039121193" evidence="10">
    <location>
        <begin position="20"/>
        <end position="353"/>
    </location>
</feature>
<evidence type="ECO:0000256" key="3">
    <source>
        <dbReference type="ARBA" id="ARBA00022729"/>
    </source>
</evidence>
<evidence type="ECO:0000256" key="4">
    <source>
        <dbReference type="ARBA" id="ARBA00022801"/>
    </source>
</evidence>
<feature type="signal peptide" evidence="10">
    <location>
        <begin position="1"/>
        <end position="19"/>
    </location>
</feature>
<comment type="caution">
    <text evidence="13">The sequence shown here is derived from an EMBL/GenBank/DDBJ whole genome shotgun (WGS) entry which is preliminary data.</text>
</comment>
<feature type="domain" description="Peptidase S1A alpha-lytic prodomain" evidence="12">
    <location>
        <begin position="96"/>
        <end position="150"/>
    </location>
</feature>
<evidence type="ECO:0000256" key="6">
    <source>
        <dbReference type="ARBA" id="ARBA00023145"/>
    </source>
</evidence>
<evidence type="ECO:0000256" key="1">
    <source>
        <dbReference type="ARBA" id="ARBA00007664"/>
    </source>
</evidence>
<dbReference type="RefSeq" id="WP_135340653.1">
    <property type="nucleotide sequence ID" value="NZ_JBHLTX010000013.1"/>
</dbReference>
<dbReference type="GO" id="GO:0006508">
    <property type="term" value="P:proteolysis"/>
    <property type="evidence" value="ECO:0007669"/>
    <property type="project" value="UniProtKB-KW"/>
</dbReference>
<evidence type="ECO:0000256" key="2">
    <source>
        <dbReference type="ARBA" id="ARBA00022670"/>
    </source>
</evidence>
<dbReference type="Pfam" id="PF02983">
    <property type="entry name" value="Pro_Al_protease"/>
    <property type="match status" value="1"/>
</dbReference>
<dbReference type="Proteomes" id="UP000297948">
    <property type="component" value="Unassembled WGS sequence"/>
</dbReference>
<dbReference type="PIRSF" id="PIRSF001134">
    <property type="entry name" value="Streptogrisin"/>
    <property type="match status" value="1"/>
</dbReference>
<dbReference type="InterPro" id="IPR035070">
    <property type="entry name" value="Streptogrisin_prodomain"/>
</dbReference>
<evidence type="ECO:0000256" key="9">
    <source>
        <dbReference type="PIRSR" id="PIRSR001134-2"/>
    </source>
</evidence>
<dbReference type="InterPro" id="IPR043504">
    <property type="entry name" value="Peptidase_S1_PA_chymotrypsin"/>
</dbReference>
<dbReference type="InterPro" id="IPR018114">
    <property type="entry name" value="TRYPSIN_HIS"/>
</dbReference>
<dbReference type="PROSITE" id="PS00134">
    <property type="entry name" value="TRYPSIN_HIS"/>
    <property type="match status" value="1"/>
</dbReference>
<proteinExistence type="inferred from homology"/>
<dbReference type="InterPro" id="IPR009003">
    <property type="entry name" value="Peptidase_S1_PA"/>
</dbReference>
<feature type="active site" description="Charge relay system" evidence="8">
    <location>
        <position position="229"/>
    </location>
</feature>
<keyword evidence="6" id="KW-0865">Zymogen</keyword>
<feature type="active site" description="Charge relay system" evidence="8">
    <location>
        <position position="309"/>
    </location>
</feature>
<feature type="domain" description="Peptidase S1" evidence="11">
    <location>
        <begin position="194"/>
        <end position="345"/>
    </location>
</feature>
<evidence type="ECO:0000313" key="14">
    <source>
        <dbReference type="Proteomes" id="UP000297948"/>
    </source>
</evidence>
<protein>
    <submittedName>
        <fullName evidence="13">S1 family peptidase</fullName>
    </submittedName>
</protein>
<reference evidence="13 14" key="1">
    <citation type="submission" date="2019-03" db="EMBL/GenBank/DDBJ databases">
        <authorList>
            <person name="Gonzalez-Pimentel J.L."/>
        </authorList>
    </citation>
    <scope>NUCLEOTIDE SEQUENCE [LARGE SCALE GENOMIC DNA]</scope>
    <source>
        <strain evidence="13 14">JCM 31289</strain>
    </source>
</reference>
<dbReference type="OrthoDB" id="8781117at2"/>
<dbReference type="CDD" id="cd21112">
    <property type="entry name" value="alphaLP-like"/>
    <property type="match status" value="1"/>
</dbReference>
<dbReference type="GO" id="GO:0005576">
    <property type="term" value="C:extracellular region"/>
    <property type="evidence" value="ECO:0007669"/>
    <property type="project" value="InterPro"/>
</dbReference>